<dbReference type="PANTHER" id="PTHR45566">
    <property type="entry name" value="HTH-TYPE TRANSCRIPTIONAL REGULATOR YHJB-RELATED"/>
    <property type="match status" value="1"/>
</dbReference>
<feature type="domain" description="Response regulatory" evidence="5">
    <location>
        <begin position="3"/>
        <end position="120"/>
    </location>
</feature>
<sequence>MLKILVADDHQMVREGVKGVLSEIDHDLRILEAEDFLGVVKIVSSHSDLDLVLLDISMPGMNGVQNVAELKSIAPDTPIAILSAHNDSKLVKEALAIGAEGYISKTSKTTVMLNAIRLILDGEIYIPSLFLEPTVQNPSRNNISNSPLDNLTPRQYEVFDQMRTGASNKEIAREIGCAESTIKAHVTAILKTLKVNSRAKACALELS</sequence>
<protein>
    <submittedName>
        <fullName evidence="6">Response regulator</fullName>
    </submittedName>
</protein>
<evidence type="ECO:0000313" key="6">
    <source>
        <dbReference type="EMBL" id="MFD2206993.1"/>
    </source>
</evidence>
<feature type="domain" description="HTH luxR-type" evidence="4">
    <location>
        <begin position="144"/>
        <end position="207"/>
    </location>
</feature>
<dbReference type="InterPro" id="IPR051015">
    <property type="entry name" value="EvgA-like"/>
</dbReference>
<keyword evidence="2" id="KW-0238">DNA-binding</keyword>
<dbReference type="Proteomes" id="UP001597294">
    <property type="component" value="Unassembled WGS sequence"/>
</dbReference>
<keyword evidence="1 3" id="KW-0597">Phosphoprotein</keyword>
<evidence type="ECO:0000256" key="1">
    <source>
        <dbReference type="ARBA" id="ARBA00022553"/>
    </source>
</evidence>
<evidence type="ECO:0000256" key="2">
    <source>
        <dbReference type="ARBA" id="ARBA00023125"/>
    </source>
</evidence>
<dbReference type="Pfam" id="PF00196">
    <property type="entry name" value="GerE"/>
    <property type="match status" value="1"/>
</dbReference>
<keyword evidence="7" id="KW-1185">Reference proteome</keyword>
<dbReference type="SUPFAM" id="SSF52172">
    <property type="entry name" value="CheY-like"/>
    <property type="match status" value="1"/>
</dbReference>
<dbReference type="InterPro" id="IPR058245">
    <property type="entry name" value="NreC/VraR/RcsB-like_REC"/>
</dbReference>
<dbReference type="PRINTS" id="PR00038">
    <property type="entry name" value="HTHLUXR"/>
</dbReference>
<dbReference type="EMBL" id="JBHUII010000009">
    <property type="protein sequence ID" value="MFD2206993.1"/>
    <property type="molecule type" value="Genomic_DNA"/>
</dbReference>
<gene>
    <name evidence="6" type="ORF">ACFSKO_15300</name>
</gene>
<feature type="modified residue" description="4-aspartylphosphate" evidence="3">
    <location>
        <position position="55"/>
    </location>
</feature>
<dbReference type="Pfam" id="PF00072">
    <property type="entry name" value="Response_reg"/>
    <property type="match status" value="1"/>
</dbReference>
<dbReference type="SUPFAM" id="SSF46894">
    <property type="entry name" value="C-terminal effector domain of the bipartite response regulators"/>
    <property type="match status" value="1"/>
</dbReference>
<dbReference type="PROSITE" id="PS50043">
    <property type="entry name" value="HTH_LUXR_2"/>
    <property type="match status" value="1"/>
</dbReference>
<dbReference type="CDD" id="cd06170">
    <property type="entry name" value="LuxR_C_like"/>
    <property type="match status" value="1"/>
</dbReference>
<evidence type="ECO:0000259" key="4">
    <source>
        <dbReference type="PROSITE" id="PS50043"/>
    </source>
</evidence>
<dbReference type="InterPro" id="IPR016032">
    <property type="entry name" value="Sig_transdc_resp-reg_C-effctor"/>
</dbReference>
<dbReference type="SMART" id="SM00421">
    <property type="entry name" value="HTH_LUXR"/>
    <property type="match status" value="1"/>
</dbReference>
<dbReference type="PANTHER" id="PTHR45566:SF1">
    <property type="entry name" value="HTH-TYPE TRANSCRIPTIONAL REGULATOR YHJB-RELATED"/>
    <property type="match status" value="1"/>
</dbReference>
<dbReference type="InterPro" id="IPR001789">
    <property type="entry name" value="Sig_transdc_resp-reg_receiver"/>
</dbReference>
<evidence type="ECO:0000259" key="5">
    <source>
        <dbReference type="PROSITE" id="PS50110"/>
    </source>
</evidence>
<dbReference type="CDD" id="cd17535">
    <property type="entry name" value="REC_NarL-like"/>
    <property type="match status" value="1"/>
</dbReference>
<name>A0ABW5BLG7_9PROT</name>
<dbReference type="Gene3D" id="3.40.50.2300">
    <property type="match status" value="1"/>
</dbReference>
<accession>A0ABW5BLG7</accession>
<comment type="caution">
    <text evidence="6">The sequence shown here is derived from an EMBL/GenBank/DDBJ whole genome shotgun (WGS) entry which is preliminary data.</text>
</comment>
<reference evidence="7" key="1">
    <citation type="journal article" date="2019" name="Int. J. Syst. Evol. Microbiol.">
        <title>The Global Catalogue of Microorganisms (GCM) 10K type strain sequencing project: providing services to taxonomists for standard genome sequencing and annotation.</title>
        <authorList>
            <consortium name="The Broad Institute Genomics Platform"/>
            <consortium name="The Broad Institute Genome Sequencing Center for Infectious Disease"/>
            <person name="Wu L."/>
            <person name="Ma J."/>
        </authorList>
    </citation>
    <scope>NUCLEOTIDE SEQUENCE [LARGE SCALE GENOMIC DNA]</scope>
    <source>
        <strain evidence="7">CGMCC 4.7192</strain>
    </source>
</reference>
<dbReference type="InterPro" id="IPR011006">
    <property type="entry name" value="CheY-like_superfamily"/>
</dbReference>
<dbReference type="SMART" id="SM00448">
    <property type="entry name" value="REC"/>
    <property type="match status" value="1"/>
</dbReference>
<dbReference type="RefSeq" id="WP_380253182.1">
    <property type="nucleotide sequence ID" value="NZ_JBHUII010000009.1"/>
</dbReference>
<evidence type="ECO:0000313" key="7">
    <source>
        <dbReference type="Proteomes" id="UP001597294"/>
    </source>
</evidence>
<dbReference type="PROSITE" id="PS50110">
    <property type="entry name" value="RESPONSE_REGULATORY"/>
    <property type="match status" value="1"/>
</dbReference>
<organism evidence="6 7">
    <name type="scientific">Kiloniella antarctica</name>
    <dbReference type="NCBI Taxonomy" id="1550907"/>
    <lineage>
        <taxon>Bacteria</taxon>
        <taxon>Pseudomonadati</taxon>
        <taxon>Pseudomonadota</taxon>
        <taxon>Alphaproteobacteria</taxon>
        <taxon>Rhodospirillales</taxon>
        <taxon>Kiloniellaceae</taxon>
        <taxon>Kiloniella</taxon>
    </lineage>
</organism>
<proteinExistence type="predicted"/>
<evidence type="ECO:0000256" key="3">
    <source>
        <dbReference type="PROSITE-ProRule" id="PRU00169"/>
    </source>
</evidence>
<dbReference type="InterPro" id="IPR000792">
    <property type="entry name" value="Tscrpt_reg_LuxR_C"/>
</dbReference>